<dbReference type="SUPFAM" id="SSF52402">
    <property type="entry name" value="Adenine nucleotide alpha hydrolases-like"/>
    <property type="match status" value="2"/>
</dbReference>
<dbReference type="EMBL" id="JAOBZK010000006">
    <property type="protein sequence ID" value="MDH1177670.1"/>
    <property type="molecule type" value="Genomic_DNA"/>
</dbReference>
<comment type="similarity">
    <text evidence="1">Belongs to the universal stress protein A family.</text>
</comment>
<feature type="domain" description="UspA" evidence="2">
    <location>
        <begin position="1"/>
        <end position="144"/>
    </location>
</feature>
<dbReference type="AlphaFoldDB" id="A0ABD4YRL4"/>
<proteinExistence type="inferred from homology"/>
<dbReference type="InterPro" id="IPR006016">
    <property type="entry name" value="UspA"/>
</dbReference>
<evidence type="ECO:0000313" key="3">
    <source>
        <dbReference type="EMBL" id="MDH1177670.1"/>
    </source>
</evidence>
<sequence>MFRRIAVHLDQGADCSRRLDFCLRLAKAHDAHLTGIYASYVAPGYFYDEAGLWVRGMDRAVQIHEKARTAVQRAFSEAAEHAGVAAAWRQGEWGTPAECVSRHARSSDVVVVGQNNLKDLEAATGNDFVEQVILTSGRPVIVLPIAGTFSTIGGRVLYCWDRGREAARAIADAAPLLRNAAALQVLSLDEGFPLQQPSDVPFEDLVAYCICHGFPQPVHQMRDVRHGDIGDAILTAAADFSADLIVMGGYGHSRMRQLVMGGATRSLLSAMTVPVLLSH</sequence>
<gene>
    <name evidence="3" type="ORF">N5C72_06275</name>
</gene>
<feature type="domain" description="UspA" evidence="2">
    <location>
        <begin position="155"/>
        <end position="277"/>
    </location>
</feature>
<dbReference type="PANTHER" id="PTHR46268">
    <property type="entry name" value="STRESS RESPONSE PROTEIN NHAX"/>
    <property type="match status" value="1"/>
</dbReference>
<dbReference type="PANTHER" id="PTHR46268:SF15">
    <property type="entry name" value="UNIVERSAL STRESS PROTEIN HP_0031"/>
    <property type="match status" value="1"/>
</dbReference>
<evidence type="ECO:0000313" key="4">
    <source>
        <dbReference type="Proteomes" id="UP001158644"/>
    </source>
</evidence>
<dbReference type="Pfam" id="PF00582">
    <property type="entry name" value="Usp"/>
    <property type="match status" value="2"/>
</dbReference>
<dbReference type="Proteomes" id="UP001158644">
    <property type="component" value="Unassembled WGS sequence"/>
</dbReference>
<dbReference type="Gene3D" id="3.40.50.12370">
    <property type="match status" value="1"/>
</dbReference>
<dbReference type="CDD" id="cd00293">
    <property type="entry name" value="USP-like"/>
    <property type="match status" value="1"/>
</dbReference>
<reference evidence="3 4" key="1">
    <citation type="submission" date="2022-09" db="EMBL/GenBank/DDBJ databases">
        <title>Intensive care unit water sources are persistently colonized with multi-drug resistant bacteria and are the site of extensive horizontal gene transfer of antibiotic resistance genes.</title>
        <authorList>
            <person name="Diorio-Toth L."/>
        </authorList>
    </citation>
    <scope>NUCLEOTIDE SEQUENCE [LARGE SCALE GENOMIC DNA]</scope>
    <source>
        <strain evidence="3 4">GD03967</strain>
    </source>
</reference>
<evidence type="ECO:0000256" key="1">
    <source>
        <dbReference type="ARBA" id="ARBA00008791"/>
    </source>
</evidence>
<comment type="caution">
    <text evidence="3">The sequence shown here is derived from an EMBL/GenBank/DDBJ whole genome shotgun (WGS) entry which is preliminary data.</text>
</comment>
<dbReference type="RefSeq" id="WP_279989980.1">
    <property type="nucleotide sequence ID" value="NZ_JAOBZK010000006.1"/>
</dbReference>
<evidence type="ECO:0000259" key="2">
    <source>
        <dbReference type="Pfam" id="PF00582"/>
    </source>
</evidence>
<protein>
    <submittedName>
        <fullName evidence="3">Universal stress protein</fullName>
    </submittedName>
</protein>
<accession>A0ABD4YRL4</accession>
<name>A0ABD4YRL4_9BURK</name>
<organism evidence="3 4">
    <name type="scientific">Achromobacter mucicolens</name>
    <dbReference type="NCBI Taxonomy" id="1389922"/>
    <lineage>
        <taxon>Bacteria</taxon>
        <taxon>Pseudomonadati</taxon>
        <taxon>Pseudomonadota</taxon>
        <taxon>Betaproteobacteria</taxon>
        <taxon>Burkholderiales</taxon>
        <taxon>Alcaligenaceae</taxon>
        <taxon>Achromobacter</taxon>
    </lineage>
</organism>